<dbReference type="GO" id="GO:0005634">
    <property type="term" value="C:nucleus"/>
    <property type="evidence" value="ECO:0007669"/>
    <property type="project" value="TreeGrafter"/>
</dbReference>
<dbReference type="SMART" id="SM00355">
    <property type="entry name" value="ZnF_C2H2"/>
    <property type="match status" value="2"/>
</dbReference>
<evidence type="ECO:0000259" key="2">
    <source>
        <dbReference type="SMART" id="SM00355"/>
    </source>
</evidence>
<dbReference type="InterPro" id="IPR059095">
    <property type="entry name" value="Znf_C2H2_17_2nd"/>
</dbReference>
<feature type="region of interest" description="Disordered" evidence="1">
    <location>
        <begin position="762"/>
        <end position="798"/>
    </location>
</feature>
<feature type="region of interest" description="Disordered" evidence="1">
    <location>
        <begin position="519"/>
        <end position="619"/>
    </location>
</feature>
<evidence type="ECO:0000313" key="3">
    <source>
        <dbReference type="EMBL" id="KAF2681623.1"/>
    </source>
</evidence>
<dbReference type="InterPro" id="IPR051061">
    <property type="entry name" value="Zinc_finger_trans_reg"/>
</dbReference>
<dbReference type="Gene3D" id="3.30.160.60">
    <property type="entry name" value="Classic Zinc Finger"/>
    <property type="match status" value="2"/>
</dbReference>
<dbReference type="InterPro" id="IPR013087">
    <property type="entry name" value="Znf_C2H2_type"/>
</dbReference>
<accession>A0A6G1IUJ1</accession>
<organism evidence="3 4">
    <name type="scientific">Lentithecium fluviatile CBS 122367</name>
    <dbReference type="NCBI Taxonomy" id="1168545"/>
    <lineage>
        <taxon>Eukaryota</taxon>
        <taxon>Fungi</taxon>
        <taxon>Dikarya</taxon>
        <taxon>Ascomycota</taxon>
        <taxon>Pezizomycotina</taxon>
        <taxon>Dothideomycetes</taxon>
        <taxon>Pleosporomycetidae</taxon>
        <taxon>Pleosporales</taxon>
        <taxon>Massarineae</taxon>
        <taxon>Lentitheciaceae</taxon>
        <taxon>Lentithecium</taxon>
    </lineage>
</organism>
<name>A0A6G1IUJ1_9PLEO</name>
<dbReference type="PANTHER" id="PTHR46179">
    <property type="entry name" value="ZINC FINGER PROTEIN"/>
    <property type="match status" value="1"/>
</dbReference>
<feature type="compositionally biased region" description="Polar residues" evidence="1">
    <location>
        <begin position="545"/>
        <end position="555"/>
    </location>
</feature>
<evidence type="ECO:0000313" key="4">
    <source>
        <dbReference type="Proteomes" id="UP000799291"/>
    </source>
</evidence>
<evidence type="ECO:0000256" key="1">
    <source>
        <dbReference type="SAM" id="MobiDB-lite"/>
    </source>
</evidence>
<dbReference type="PANTHER" id="PTHR46179:SF24">
    <property type="entry name" value="C2H2-TYPE DOMAIN-CONTAINING PROTEIN"/>
    <property type="match status" value="1"/>
</dbReference>
<dbReference type="GO" id="GO:0006357">
    <property type="term" value="P:regulation of transcription by RNA polymerase II"/>
    <property type="evidence" value="ECO:0007669"/>
    <property type="project" value="TreeGrafter"/>
</dbReference>
<sequence>MALRQLRTQSSILLTLRVLQFVKQLRRRLEPRPQASGCSSPLGAETCLDLESQALKSLAKGMSRTSLQNRKHLLNASGRVCKSKGRSNIRPKLKPKTIQNIAGGEVQHIIDTVDEKLSPPGSVLSAVASDNKLFLKQDAGLHLEACTLNDIIQSLVAVHEAITVLEACRSQYGDNWLIAQGEDAGLNFDELFIANYEHLLWRLRTQLIEALARKVLESLLLGARDKKQQRLLAWFTEFSDKPRPLSTFPWTIKPSLAVLWGVCWMFYNPSDQNNAQRSNLRVSQSALLQSVELPEWGAPGSADYINFGLELLGTQTTPAAPQQPRDAVDLRLRNAEAFFPADLSGQRQAFSRVSPQSASGPGSGKSNQRARGRKSHPLAACPGLTTIHPIPSYMGLTTYCPLFPTALHADNPDINTLLPPSSGNATLIAFPQTFDVGDYDQPWHQLPQTSLPQRPARHLTTSIPSVRVTGSADNEGFAAPQTDFVAFNNPNIYPPSAQEPQAPPLNLLTDFSEFVNPSYNNMGNCQPPEVSPTLALQAPRHERTSSVNSNTNMPTPVSMAGPRSPLLSPAHDRRPSTASSMGPLRQQSEDISSQDGDDASSPRRNHAYKRAEEPPKNADGKMICKHQDCASLTFDRKCDKHMDKHDRPYKCNVKGCEKLQGFTYSGGLLRHEREVHKMHGGTKKSLYCPFADCKRSSGSGFTRKENLAEHIRRVHRRTSMSADMGHLIISRRESMDENSIAEVRLPSESPFQRIIEEHAEEEQFSLKRKRSDAGLPEEREDNDLRSEVKRLRRENEEKDARLRQLEAAVMALQQGRR</sequence>
<keyword evidence="4" id="KW-1185">Reference proteome</keyword>
<feature type="compositionally biased region" description="Basic and acidic residues" evidence="1">
    <location>
        <begin position="609"/>
        <end position="619"/>
    </location>
</feature>
<dbReference type="Pfam" id="PF26177">
    <property type="entry name" value="zf_C2H2_17_1st"/>
    <property type="match status" value="1"/>
</dbReference>
<dbReference type="Pfam" id="PF26176">
    <property type="entry name" value="zf_C2H2_17_2"/>
    <property type="match status" value="1"/>
</dbReference>
<dbReference type="EMBL" id="MU005590">
    <property type="protein sequence ID" value="KAF2681623.1"/>
    <property type="molecule type" value="Genomic_DNA"/>
</dbReference>
<feature type="domain" description="C2H2-type" evidence="2">
    <location>
        <begin position="686"/>
        <end position="715"/>
    </location>
</feature>
<feature type="region of interest" description="Disordered" evidence="1">
    <location>
        <begin position="347"/>
        <end position="379"/>
    </location>
</feature>
<dbReference type="AlphaFoldDB" id="A0A6G1IUJ1"/>
<dbReference type="Proteomes" id="UP000799291">
    <property type="component" value="Unassembled WGS sequence"/>
</dbReference>
<proteinExistence type="predicted"/>
<feature type="compositionally biased region" description="Basic and acidic residues" evidence="1">
    <location>
        <begin position="782"/>
        <end position="798"/>
    </location>
</feature>
<dbReference type="OrthoDB" id="5305647at2759"/>
<gene>
    <name evidence="3" type="ORF">K458DRAFT_309074</name>
</gene>
<feature type="compositionally biased region" description="Polar residues" evidence="1">
    <location>
        <begin position="347"/>
        <end position="367"/>
    </location>
</feature>
<dbReference type="InterPro" id="IPR059009">
    <property type="entry name" value="Znf_C2H2_17_1st"/>
</dbReference>
<protein>
    <recommendedName>
        <fullName evidence="2">C2H2-type domain-containing protein</fullName>
    </recommendedName>
</protein>
<feature type="domain" description="C2H2-type" evidence="2">
    <location>
        <begin position="649"/>
        <end position="676"/>
    </location>
</feature>
<feature type="compositionally biased region" description="Polar residues" evidence="1">
    <location>
        <begin position="576"/>
        <end position="594"/>
    </location>
</feature>
<reference evidence="3" key="1">
    <citation type="journal article" date="2020" name="Stud. Mycol.">
        <title>101 Dothideomycetes genomes: a test case for predicting lifestyles and emergence of pathogens.</title>
        <authorList>
            <person name="Haridas S."/>
            <person name="Albert R."/>
            <person name="Binder M."/>
            <person name="Bloem J."/>
            <person name="Labutti K."/>
            <person name="Salamov A."/>
            <person name="Andreopoulos B."/>
            <person name="Baker S."/>
            <person name="Barry K."/>
            <person name="Bills G."/>
            <person name="Bluhm B."/>
            <person name="Cannon C."/>
            <person name="Castanera R."/>
            <person name="Culley D."/>
            <person name="Daum C."/>
            <person name="Ezra D."/>
            <person name="Gonzalez J."/>
            <person name="Henrissat B."/>
            <person name="Kuo A."/>
            <person name="Liang C."/>
            <person name="Lipzen A."/>
            <person name="Lutzoni F."/>
            <person name="Magnuson J."/>
            <person name="Mondo S."/>
            <person name="Nolan M."/>
            <person name="Ohm R."/>
            <person name="Pangilinan J."/>
            <person name="Park H.-J."/>
            <person name="Ramirez L."/>
            <person name="Alfaro M."/>
            <person name="Sun H."/>
            <person name="Tritt A."/>
            <person name="Yoshinaga Y."/>
            <person name="Zwiers L.-H."/>
            <person name="Turgeon B."/>
            <person name="Goodwin S."/>
            <person name="Spatafora J."/>
            <person name="Crous P."/>
            <person name="Grigoriev I."/>
        </authorList>
    </citation>
    <scope>NUCLEOTIDE SEQUENCE</scope>
    <source>
        <strain evidence="3">CBS 122367</strain>
    </source>
</reference>